<name>A0ACB7IKE7_PLECO</name>
<keyword evidence="2" id="KW-1185">Reference proteome</keyword>
<sequence length="381" mass="42742">MVTVFIPSLSDPPTDHLELKIPLQKIFSFCLSPHKWLSYVGWAIYNVQGYLSTDAEGTNRLIDGVVLKDEDILYFQAPGFVHEGVVQIALVKRRTASQTSVNDTRVAQYRTNISNRDGMCIFTGFTGQACHIIPFARGSENMSILVHQRSITPAINDINDKRNGFLCQSDLHRLFDQRQVAVLVTPNDILGREDIPQAASPGLLQDLRSSPSRLSYTLQHINITVPQDAIMVNALGAVNNRDAKFLDCSRSRLPHAALLHYLYGASVVLAFGARDSVKTWQATHEWEQPPTQTPATRADYKPGDYHDRQLTEEKRQNAYLASSTGVQNSGRLTEEEVMDFMFEIASRQVASREQAAWEQRKLEIDDWVHGVNSTDADATQN</sequence>
<proteinExistence type="predicted"/>
<comment type="caution">
    <text evidence="1">The sequence shown here is derived from an EMBL/GenBank/DDBJ whole genome shotgun (WGS) entry which is preliminary data.</text>
</comment>
<evidence type="ECO:0000313" key="1">
    <source>
        <dbReference type="EMBL" id="KAG9218194.1"/>
    </source>
</evidence>
<gene>
    <name evidence="1" type="ORF">CCMSSC00406_0005875</name>
</gene>
<protein>
    <submittedName>
        <fullName evidence="1">Uncharacterized protein</fullName>
    </submittedName>
</protein>
<reference evidence="1 2" key="1">
    <citation type="journal article" date="2021" name="Appl. Environ. Microbiol.">
        <title>Genetic linkage and physical mapping for an oyster mushroom Pleurotus cornucopiae and QTL analysis for the trait cap color.</title>
        <authorList>
            <person name="Zhang Y."/>
            <person name="Gao W."/>
            <person name="Sonnenberg A."/>
            <person name="Chen Q."/>
            <person name="Zhang J."/>
            <person name="Huang C."/>
        </authorList>
    </citation>
    <scope>NUCLEOTIDE SEQUENCE [LARGE SCALE GENOMIC DNA]</scope>
    <source>
        <strain evidence="1">CCMSSC00406</strain>
    </source>
</reference>
<dbReference type="EMBL" id="WQMT02000010">
    <property type="protein sequence ID" value="KAG9218194.1"/>
    <property type="molecule type" value="Genomic_DNA"/>
</dbReference>
<evidence type="ECO:0000313" key="2">
    <source>
        <dbReference type="Proteomes" id="UP000824881"/>
    </source>
</evidence>
<accession>A0ACB7IKE7</accession>
<dbReference type="Proteomes" id="UP000824881">
    <property type="component" value="Unassembled WGS sequence"/>
</dbReference>
<organism evidence="1 2">
    <name type="scientific">Pleurotus cornucopiae</name>
    <name type="common">Cornucopia mushroom</name>
    <dbReference type="NCBI Taxonomy" id="5321"/>
    <lineage>
        <taxon>Eukaryota</taxon>
        <taxon>Fungi</taxon>
        <taxon>Dikarya</taxon>
        <taxon>Basidiomycota</taxon>
        <taxon>Agaricomycotina</taxon>
        <taxon>Agaricomycetes</taxon>
        <taxon>Agaricomycetidae</taxon>
        <taxon>Agaricales</taxon>
        <taxon>Pleurotineae</taxon>
        <taxon>Pleurotaceae</taxon>
        <taxon>Pleurotus</taxon>
    </lineage>
</organism>